<comment type="caution">
    <text evidence="2">The sequence shown here is derived from an EMBL/GenBank/DDBJ whole genome shotgun (WGS) entry which is preliminary data.</text>
</comment>
<evidence type="ECO:0000313" key="2">
    <source>
        <dbReference type="EMBL" id="KAJ7629290.1"/>
    </source>
</evidence>
<reference evidence="2" key="1">
    <citation type="submission" date="2023-03" db="EMBL/GenBank/DDBJ databases">
        <title>Massive genome expansion in bonnet fungi (Mycena s.s.) driven by repeated elements and novel gene families across ecological guilds.</title>
        <authorList>
            <consortium name="Lawrence Berkeley National Laboratory"/>
            <person name="Harder C.B."/>
            <person name="Miyauchi S."/>
            <person name="Viragh M."/>
            <person name="Kuo A."/>
            <person name="Thoen E."/>
            <person name="Andreopoulos B."/>
            <person name="Lu D."/>
            <person name="Skrede I."/>
            <person name="Drula E."/>
            <person name="Henrissat B."/>
            <person name="Morin E."/>
            <person name="Kohler A."/>
            <person name="Barry K."/>
            <person name="LaButti K."/>
            <person name="Morin E."/>
            <person name="Salamov A."/>
            <person name="Lipzen A."/>
            <person name="Mereny Z."/>
            <person name="Hegedus B."/>
            <person name="Baldrian P."/>
            <person name="Stursova M."/>
            <person name="Weitz H."/>
            <person name="Taylor A."/>
            <person name="Grigoriev I.V."/>
            <person name="Nagy L.G."/>
            <person name="Martin F."/>
            <person name="Kauserud H."/>
        </authorList>
    </citation>
    <scope>NUCLEOTIDE SEQUENCE</scope>
    <source>
        <strain evidence="2">CBHHK067</strain>
    </source>
</reference>
<accession>A0AAD7BSC8</accession>
<protein>
    <submittedName>
        <fullName evidence="2">Uncharacterized protein</fullName>
    </submittedName>
</protein>
<evidence type="ECO:0000313" key="3">
    <source>
        <dbReference type="Proteomes" id="UP001221757"/>
    </source>
</evidence>
<name>A0AAD7BSC8_MYCRO</name>
<evidence type="ECO:0000256" key="1">
    <source>
        <dbReference type="SAM" id="SignalP"/>
    </source>
</evidence>
<keyword evidence="1" id="KW-0732">Signal</keyword>
<sequence length="243" mass="26878">MCSATGSCVHAIATVVEFLLFVTWGPSNFPVPTVQPLLLSACKVRGANFFRTINLRSPATSSYQLLRHSYAALRAAMNPYKALQSPTLVLPASTRCYQLPTPLYELLRIAKLLLRGSTNCYELLRTTRNHYALLPAPTPVLRRSTSSYEPTLLRTPTPLYPSTTNHYEPLRAAMSSYAALRTPTLLLRRSTSCYAVATRAGYPAASSRLPAATECYAVAMEPYRRGTHSTILPSYRSLWSAPE</sequence>
<dbReference type="AlphaFoldDB" id="A0AAD7BSC8"/>
<keyword evidence="3" id="KW-1185">Reference proteome</keyword>
<dbReference type="Proteomes" id="UP001221757">
    <property type="component" value="Unassembled WGS sequence"/>
</dbReference>
<dbReference type="EMBL" id="JARKIE010000549">
    <property type="protein sequence ID" value="KAJ7629290.1"/>
    <property type="molecule type" value="Genomic_DNA"/>
</dbReference>
<feature type="signal peptide" evidence="1">
    <location>
        <begin position="1"/>
        <end position="24"/>
    </location>
</feature>
<organism evidence="2 3">
    <name type="scientific">Mycena rosella</name>
    <name type="common">Pink bonnet</name>
    <name type="synonym">Agaricus rosellus</name>
    <dbReference type="NCBI Taxonomy" id="1033263"/>
    <lineage>
        <taxon>Eukaryota</taxon>
        <taxon>Fungi</taxon>
        <taxon>Dikarya</taxon>
        <taxon>Basidiomycota</taxon>
        <taxon>Agaricomycotina</taxon>
        <taxon>Agaricomycetes</taxon>
        <taxon>Agaricomycetidae</taxon>
        <taxon>Agaricales</taxon>
        <taxon>Marasmiineae</taxon>
        <taxon>Mycenaceae</taxon>
        <taxon>Mycena</taxon>
    </lineage>
</organism>
<gene>
    <name evidence="2" type="ORF">B0H17DRAFT_1150673</name>
</gene>
<proteinExistence type="predicted"/>
<feature type="chain" id="PRO_5042280555" evidence="1">
    <location>
        <begin position="25"/>
        <end position="243"/>
    </location>
</feature>